<evidence type="ECO:0000259" key="2">
    <source>
        <dbReference type="PROSITE" id="PS50975"/>
    </source>
</evidence>
<dbReference type="GO" id="GO:0005524">
    <property type="term" value="F:ATP binding"/>
    <property type="evidence" value="ECO:0007669"/>
    <property type="project" value="UniProtKB-UniRule"/>
</dbReference>
<dbReference type="Pfam" id="PF18105">
    <property type="entry name" value="PGM1_C"/>
    <property type="match status" value="1"/>
</dbReference>
<gene>
    <name evidence="3" type="ORF">SAMN02927923_02387</name>
</gene>
<dbReference type="Proteomes" id="UP000199569">
    <property type="component" value="Unassembled WGS sequence"/>
</dbReference>
<dbReference type="SUPFAM" id="SSF56059">
    <property type="entry name" value="Glutathione synthetase ATP-binding domain-like"/>
    <property type="match status" value="1"/>
</dbReference>
<dbReference type="STRING" id="549386.SAMN02927923_02387"/>
<protein>
    <recommendedName>
        <fullName evidence="2">ATP-grasp domain-containing protein</fullName>
    </recommendedName>
</protein>
<dbReference type="GO" id="GO:0046872">
    <property type="term" value="F:metal ion binding"/>
    <property type="evidence" value="ECO:0007669"/>
    <property type="project" value="InterPro"/>
</dbReference>
<organism evidence="3 4">
    <name type="scientific">Microvirga guangxiensis</name>
    <dbReference type="NCBI Taxonomy" id="549386"/>
    <lineage>
        <taxon>Bacteria</taxon>
        <taxon>Pseudomonadati</taxon>
        <taxon>Pseudomonadota</taxon>
        <taxon>Alphaproteobacteria</taxon>
        <taxon>Hyphomicrobiales</taxon>
        <taxon>Methylobacteriaceae</taxon>
        <taxon>Microvirga</taxon>
    </lineage>
</organism>
<evidence type="ECO:0000313" key="3">
    <source>
        <dbReference type="EMBL" id="SCY81031.1"/>
    </source>
</evidence>
<dbReference type="Pfam" id="PF24923">
    <property type="entry name" value="ATP-grasp_IQCH"/>
    <property type="match status" value="2"/>
</dbReference>
<evidence type="ECO:0000256" key="1">
    <source>
        <dbReference type="PROSITE-ProRule" id="PRU00409"/>
    </source>
</evidence>
<accession>A0A1G5IZ79</accession>
<evidence type="ECO:0000313" key="4">
    <source>
        <dbReference type="Proteomes" id="UP000199569"/>
    </source>
</evidence>
<reference evidence="3 4" key="1">
    <citation type="submission" date="2016-10" db="EMBL/GenBank/DDBJ databases">
        <authorList>
            <person name="de Groot N.N."/>
        </authorList>
    </citation>
    <scope>NUCLEOTIDE SEQUENCE [LARGE SCALE GENOMIC DNA]</scope>
    <source>
        <strain evidence="3 4">CGMCC 1.7666</strain>
    </source>
</reference>
<dbReference type="InterPro" id="IPR038752">
    <property type="entry name" value="IQCH"/>
</dbReference>
<keyword evidence="4" id="KW-1185">Reference proteome</keyword>
<dbReference type="InterPro" id="IPR011761">
    <property type="entry name" value="ATP-grasp"/>
</dbReference>
<dbReference type="PANTHER" id="PTHR14465">
    <property type="entry name" value="IQ DOMAIN-CONTAINING PROTEIN H"/>
    <property type="match status" value="1"/>
</dbReference>
<keyword evidence="1" id="KW-0547">Nucleotide-binding</keyword>
<keyword evidence="1" id="KW-0067">ATP-binding</keyword>
<sequence>MKRVWVETEYASLTKLSTAGTSPAKDFQELQTRLAKVFESFSTLDASRTVLIVPSLSMDQEVLSGISGAHHYEERMLCYLMLLRMPRTRVIYVSSYPIPESIIDYYLHLLPGIPAQHARSRLTLFSCHDGSPISLTEKVLARPRLIERIRASIADQDFAYMICFNVTAQERSLAMRLNLPIYGCDPDLLHWGSKSGSRKIFREAGIDMPEGFEDVRSAGEIVDALAELKARRPNIKRAVVKLDEGFSGEGNAVFSYESAPEGPALTAWIESRLPDLAFEAKDMTWELFSEKLSSMGGIVEEFIEGDVKRSPSAQFRVDPLGRLEPISTHDQVLGGESGQVFLGCVFPADETYRLQIQESGRKAAHALAAKGVLGRFAIDFLSVKEGSEWRHYAIEINLRRGGTTHPFIMLEFLTEGQYDSATGTFVTPSGQSRCYYASDNVESEAYRGLLPADLIDIAALNCLHFDGASQQGVMFHLIGALSEFGKLGVLCIAPTHEKAEAYYRLTTEVLDRECRTV</sequence>
<proteinExistence type="predicted"/>
<name>A0A1G5IZ79_9HYPH</name>
<dbReference type="EMBL" id="FMVJ01000006">
    <property type="protein sequence ID" value="SCY81031.1"/>
    <property type="molecule type" value="Genomic_DNA"/>
</dbReference>
<feature type="domain" description="ATP-grasp" evidence="2">
    <location>
        <begin position="198"/>
        <end position="427"/>
    </location>
</feature>
<dbReference type="AlphaFoldDB" id="A0A1G5IZ79"/>
<dbReference type="InterPro" id="IPR056855">
    <property type="entry name" value="ATP-grasp_IQCH"/>
</dbReference>
<dbReference type="InterPro" id="IPR041356">
    <property type="entry name" value="PGM1_C"/>
</dbReference>
<dbReference type="PANTHER" id="PTHR14465:SF0">
    <property type="entry name" value="IQ DOMAIN-CONTAINING PROTEIN H"/>
    <property type="match status" value="1"/>
</dbReference>
<dbReference type="PROSITE" id="PS50975">
    <property type="entry name" value="ATP_GRASP"/>
    <property type="match status" value="1"/>
</dbReference>